<sequence length="81" mass="8718">MKVYRDIAGEQRLVGRADIPESVGAVFEVPLFGASSTIAERFIVGAVTSFLAGRDTPVVERAIIASEGQMVELLPGWQPLM</sequence>
<comment type="caution">
    <text evidence="1">The sequence shown here is derived from an EMBL/GenBank/DDBJ whole genome shotgun (WGS) entry which is preliminary data.</text>
</comment>
<evidence type="ECO:0000313" key="1">
    <source>
        <dbReference type="EMBL" id="RVT89297.1"/>
    </source>
</evidence>
<dbReference type="Proteomes" id="UP000282957">
    <property type="component" value="Unassembled WGS sequence"/>
</dbReference>
<keyword evidence="2" id="KW-1185">Reference proteome</keyword>
<proteinExistence type="predicted"/>
<dbReference type="RefSeq" id="WP_127790410.1">
    <property type="nucleotide sequence ID" value="NZ_SACL01000020.1"/>
</dbReference>
<protein>
    <submittedName>
        <fullName evidence="1">Uncharacterized protein</fullName>
    </submittedName>
</protein>
<dbReference type="AlphaFoldDB" id="A0A437LV98"/>
<dbReference type="OrthoDB" id="7287833at2"/>
<reference evidence="1 2" key="1">
    <citation type="submission" date="2019-01" db="EMBL/GenBank/DDBJ databases">
        <authorList>
            <person name="Chen W.-M."/>
        </authorList>
    </citation>
    <scope>NUCLEOTIDE SEQUENCE [LARGE SCALE GENOMIC DNA]</scope>
    <source>
        <strain evidence="1 2">CCP-6</strain>
    </source>
</reference>
<gene>
    <name evidence="1" type="ORF">EOD42_25370</name>
</gene>
<dbReference type="EMBL" id="SACL01000020">
    <property type="protein sequence ID" value="RVT89297.1"/>
    <property type="molecule type" value="Genomic_DNA"/>
</dbReference>
<accession>A0A437LV98</accession>
<name>A0A437LV98_9PROT</name>
<evidence type="ECO:0000313" key="2">
    <source>
        <dbReference type="Proteomes" id="UP000282957"/>
    </source>
</evidence>
<organism evidence="1 2">
    <name type="scientific">Rhodovarius crocodyli</name>
    <dbReference type="NCBI Taxonomy" id="1979269"/>
    <lineage>
        <taxon>Bacteria</taxon>
        <taxon>Pseudomonadati</taxon>
        <taxon>Pseudomonadota</taxon>
        <taxon>Alphaproteobacteria</taxon>
        <taxon>Acetobacterales</taxon>
        <taxon>Roseomonadaceae</taxon>
        <taxon>Rhodovarius</taxon>
    </lineage>
</organism>